<comment type="caution">
    <text evidence="7">The sequence shown here is derived from an EMBL/GenBank/DDBJ whole genome shotgun (WGS) entry which is preliminary data.</text>
</comment>
<dbReference type="PANTHER" id="PTHR43646:SF2">
    <property type="entry name" value="GLYCOSYLTRANSFERASE 2-LIKE DOMAIN-CONTAINING PROTEIN"/>
    <property type="match status" value="1"/>
</dbReference>
<evidence type="ECO:0000256" key="1">
    <source>
        <dbReference type="ARBA" id="ARBA00004236"/>
    </source>
</evidence>
<organism evidence="7 8">
    <name type="scientific">Shimia sagamensis</name>
    <dbReference type="NCBI Taxonomy" id="1566352"/>
    <lineage>
        <taxon>Bacteria</taxon>
        <taxon>Pseudomonadati</taxon>
        <taxon>Pseudomonadota</taxon>
        <taxon>Alphaproteobacteria</taxon>
        <taxon>Rhodobacterales</taxon>
        <taxon>Roseobacteraceae</taxon>
    </lineage>
</organism>
<feature type="domain" description="Glycosyltransferase 2-like" evidence="6">
    <location>
        <begin position="11"/>
        <end position="142"/>
    </location>
</feature>
<comment type="subcellular location">
    <subcellularLocation>
        <location evidence="1">Cell membrane</location>
    </subcellularLocation>
</comment>
<dbReference type="GO" id="GO:0016740">
    <property type="term" value="F:transferase activity"/>
    <property type="evidence" value="ECO:0007669"/>
    <property type="project" value="UniProtKB-KW"/>
</dbReference>
<sequence>MTSEASLSVLSILIPANNEAAHISPCLKAVLASDGPAVAQIVVAANGCDDETVQIAESFRTQAENKGWSLTILDLPALGKMGALNAADDAASFGTRAYLDADVLVDPALMGQIAEALNTDAPRYASGKLRLSRAKTWATRAYARTYSKVPFITHGVPGAGLFAVNAAGRARWEDFPGIISDDTFVRLNFTPEERIGTDAGYDWPLVEGFAALVKVRRRQNAGVDEIKARFPDLLKNDDKFTLGLGTKLTMMLRDPLGFSVYAAVSIVVKLSPQKSNTWERGR</sequence>
<name>A0ABY1N6H2_9RHOB</name>
<evidence type="ECO:0000256" key="5">
    <source>
        <dbReference type="ARBA" id="ARBA00023136"/>
    </source>
</evidence>
<evidence type="ECO:0000313" key="7">
    <source>
        <dbReference type="EMBL" id="SMP01741.1"/>
    </source>
</evidence>
<gene>
    <name evidence="7" type="ORF">SAMN06265373_101160</name>
</gene>
<dbReference type="Pfam" id="PF00535">
    <property type="entry name" value="Glycos_transf_2"/>
    <property type="match status" value="1"/>
</dbReference>
<keyword evidence="8" id="KW-1185">Reference proteome</keyword>
<accession>A0ABY1N6H2</accession>
<dbReference type="SUPFAM" id="SSF53448">
    <property type="entry name" value="Nucleotide-diphospho-sugar transferases"/>
    <property type="match status" value="1"/>
</dbReference>
<keyword evidence="2" id="KW-1003">Cell membrane</keyword>
<dbReference type="Gene3D" id="3.90.550.10">
    <property type="entry name" value="Spore Coat Polysaccharide Biosynthesis Protein SpsA, Chain A"/>
    <property type="match status" value="1"/>
</dbReference>
<evidence type="ECO:0000259" key="6">
    <source>
        <dbReference type="Pfam" id="PF00535"/>
    </source>
</evidence>
<dbReference type="PANTHER" id="PTHR43646">
    <property type="entry name" value="GLYCOSYLTRANSFERASE"/>
    <property type="match status" value="1"/>
</dbReference>
<dbReference type="EMBL" id="FXTY01000001">
    <property type="protein sequence ID" value="SMP01741.1"/>
    <property type="molecule type" value="Genomic_DNA"/>
</dbReference>
<dbReference type="Proteomes" id="UP001157961">
    <property type="component" value="Unassembled WGS sequence"/>
</dbReference>
<evidence type="ECO:0000256" key="2">
    <source>
        <dbReference type="ARBA" id="ARBA00022475"/>
    </source>
</evidence>
<dbReference type="InterPro" id="IPR001173">
    <property type="entry name" value="Glyco_trans_2-like"/>
</dbReference>
<keyword evidence="4 7" id="KW-0808">Transferase</keyword>
<keyword evidence="5" id="KW-0472">Membrane</keyword>
<evidence type="ECO:0000256" key="3">
    <source>
        <dbReference type="ARBA" id="ARBA00022676"/>
    </source>
</evidence>
<evidence type="ECO:0000313" key="8">
    <source>
        <dbReference type="Proteomes" id="UP001157961"/>
    </source>
</evidence>
<protein>
    <submittedName>
        <fullName evidence="7">Glycosyl transferase family 2</fullName>
    </submittedName>
</protein>
<evidence type="ECO:0000256" key="4">
    <source>
        <dbReference type="ARBA" id="ARBA00022679"/>
    </source>
</evidence>
<reference evidence="7 8" key="1">
    <citation type="submission" date="2017-05" db="EMBL/GenBank/DDBJ databases">
        <authorList>
            <person name="Varghese N."/>
            <person name="Submissions S."/>
        </authorList>
    </citation>
    <scope>NUCLEOTIDE SEQUENCE [LARGE SCALE GENOMIC DNA]</scope>
    <source>
        <strain evidence="7 8">DSM 29734</strain>
    </source>
</reference>
<proteinExistence type="predicted"/>
<keyword evidence="3" id="KW-0328">Glycosyltransferase</keyword>
<dbReference type="InterPro" id="IPR029044">
    <property type="entry name" value="Nucleotide-diphossugar_trans"/>
</dbReference>